<dbReference type="Proteomes" id="UP000536746">
    <property type="component" value="Unassembled WGS sequence"/>
</dbReference>
<gene>
    <name evidence="1" type="ORF">HNO84_01645</name>
</gene>
<accession>A0ABX2LP06</accession>
<keyword evidence="2" id="KW-1185">Reference proteome</keyword>
<name>A0ABX2LP06_9BURK</name>
<comment type="caution">
    <text evidence="1">The sequence shown here is derived from an EMBL/GenBank/DDBJ whole genome shotgun (WGS) entry which is preliminary data.</text>
</comment>
<reference evidence="1 2" key="1">
    <citation type="journal article" date="2020" name="Front. Plant Sci.">
        <title>Isolation of Rhizosphere Bacteria That Improve Quality and Water Stress Tolerance in Greenhouse Ornamentals.</title>
        <authorList>
            <person name="Nordstedt N.P."/>
            <person name="Jones M.L."/>
        </authorList>
    </citation>
    <scope>NUCLEOTIDE SEQUENCE [LARGE SCALE GENOMIC DNA]</scope>
    <source>
        <strain evidence="1 2">C6C2</strain>
    </source>
</reference>
<evidence type="ECO:0008006" key="3">
    <source>
        <dbReference type="Google" id="ProtNLM"/>
    </source>
</evidence>
<protein>
    <recommendedName>
        <fullName evidence="3">Secreted protein</fullName>
    </recommendedName>
</protein>
<dbReference type="EMBL" id="JABFMT010000001">
    <property type="protein sequence ID" value="NUU00287.1"/>
    <property type="molecule type" value="Genomic_DNA"/>
</dbReference>
<evidence type="ECO:0000313" key="2">
    <source>
        <dbReference type="Proteomes" id="UP000536746"/>
    </source>
</evidence>
<dbReference type="RefSeq" id="WP_148664506.1">
    <property type="nucleotide sequence ID" value="NZ_CP018845.1"/>
</dbReference>
<organism evidence="1 2">
    <name type="scientific">Herbaspirillum robiniae</name>
    <dbReference type="NCBI Taxonomy" id="2014887"/>
    <lineage>
        <taxon>Bacteria</taxon>
        <taxon>Pseudomonadati</taxon>
        <taxon>Pseudomonadota</taxon>
        <taxon>Betaproteobacteria</taxon>
        <taxon>Burkholderiales</taxon>
        <taxon>Oxalobacteraceae</taxon>
        <taxon>Herbaspirillum</taxon>
    </lineage>
</organism>
<evidence type="ECO:0000313" key="1">
    <source>
        <dbReference type="EMBL" id="NUU00287.1"/>
    </source>
</evidence>
<proteinExistence type="predicted"/>
<sequence length="109" mass="12285">MASSFHFCFLRAFFAFIFRRLPVSPSGYFLFRTISEAGMPRALKWISTSFVFPAFRPAIADKPTGSALWRAVVGRECHAAQQQSLSANNENRQFPPLVNCLIAIARFPI</sequence>